<keyword evidence="2" id="KW-0489">Methyltransferase</keyword>
<feature type="compositionally biased region" description="Basic and acidic residues" evidence="1">
    <location>
        <begin position="1"/>
        <end position="13"/>
    </location>
</feature>
<keyword evidence="2" id="KW-0808">Transferase</keyword>
<protein>
    <submittedName>
        <fullName evidence="2">S-adenosyl-L-methionine-dependent methyltransferase</fullName>
    </submittedName>
</protein>
<feature type="region of interest" description="Disordered" evidence="1">
    <location>
        <begin position="1"/>
        <end position="22"/>
    </location>
</feature>
<dbReference type="SUPFAM" id="SSF53335">
    <property type="entry name" value="S-adenosyl-L-methionine-dependent methyltransferases"/>
    <property type="match status" value="1"/>
</dbReference>
<reference evidence="2" key="1">
    <citation type="journal article" date="2020" name="Stud. Mycol.">
        <title>101 Dothideomycetes genomes: a test case for predicting lifestyles and emergence of pathogens.</title>
        <authorList>
            <person name="Haridas S."/>
            <person name="Albert R."/>
            <person name="Binder M."/>
            <person name="Bloem J."/>
            <person name="Labutti K."/>
            <person name="Salamov A."/>
            <person name="Andreopoulos B."/>
            <person name="Baker S."/>
            <person name="Barry K."/>
            <person name="Bills G."/>
            <person name="Bluhm B."/>
            <person name="Cannon C."/>
            <person name="Castanera R."/>
            <person name="Culley D."/>
            <person name="Daum C."/>
            <person name="Ezra D."/>
            <person name="Gonzalez J."/>
            <person name="Henrissat B."/>
            <person name="Kuo A."/>
            <person name="Liang C."/>
            <person name="Lipzen A."/>
            <person name="Lutzoni F."/>
            <person name="Magnuson J."/>
            <person name="Mondo S."/>
            <person name="Nolan M."/>
            <person name="Ohm R."/>
            <person name="Pangilinan J."/>
            <person name="Park H.-J."/>
            <person name="Ramirez L."/>
            <person name="Alfaro M."/>
            <person name="Sun H."/>
            <person name="Tritt A."/>
            <person name="Yoshinaga Y."/>
            <person name="Zwiers L.-H."/>
            <person name="Turgeon B."/>
            <person name="Goodwin S."/>
            <person name="Spatafora J."/>
            <person name="Crous P."/>
            <person name="Grigoriev I."/>
        </authorList>
    </citation>
    <scope>NUCLEOTIDE SEQUENCE</scope>
    <source>
        <strain evidence="2">CBS 113389</strain>
    </source>
</reference>
<dbReference type="GeneID" id="54479725"/>
<evidence type="ECO:0000313" key="3">
    <source>
        <dbReference type="Proteomes" id="UP000799767"/>
    </source>
</evidence>
<keyword evidence="3" id="KW-1185">Reference proteome</keyword>
<feature type="region of interest" description="Disordered" evidence="1">
    <location>
        <begin position="90"/>
        <end position="151"/>
    </location>
</feature>
<accession>A0A6A6Q3C9</accession>
<dbReference type="Gene3D" id="3.40.50.150">
    <property type="entry name" value="Vaccinia Virus protein VP39"/>
    <property type="match status" value="1"/>
</dbReference>
<dbReference type="GO" id="GO:0008168">
    <property type="term" value="F:methyltransferase activity"/>
    <property type="evidence" value="ECO:0007669"/>
    <property type="project" value="UniProtKB-KW"/>
</dbReference>
<dbReference type="CDD" id="cd02440">
    <property type="entry name" value="AdoMet_MTases"/>
    <property type="match status" value="1"/>
</dbReference>
<dbReference type="AlphaFoldDB" id="A0A6A6Q3C9"/>
<organism evidence="2 3">
    <name type="scientific">Neohortaea acidophila</name>
    <dbReference type="NCBI Taxonomy" id="245834"/>
    <lineage>
        <taxon>Eukaryota</taxon>
        <taxon>Fungi</taxon>
        <taxon>Dikarya</taxon>
        <taxon>Ascomycota</taxon>
        <taxon>Pezizomycotina</taxon>
        <taxon>Dothideomycetes</taxon>
        <taxon>Dothideomycetidae</taxon>
        <taxon>Mycosphaerellales</taxon>
        <taxon>Teratosphaeriaceae</taxon>
        <taxon>Neohortaea</taxon>
    </lineage>
</organism>
<dbReference type="RefSeq" id="XP_033593083.1">
    <property type="nucleotide sequence ID" value="XM_033738724.1"/>
</dbReference>
<evidence type="ECO:0000313" key="2">
    <source>
        <dbReference type="EMBL" id="KAF2486514.1"/>
    </source>
</evidence>
<evidence type="ECO:0000256" key="1">
    <source>
        <dbReference type="SAM" id="MobiDB-lite"/>
    </source>
</evidence>
<dbReference type="OrthoDB" id="10017101at2759"/>
<dbReference type="GO" id="GO:0032259">
    <property type="term" value="P:methylation"/>
    <property type="evidence" value="ECO:0007669"/>
    <property type="project" value="UniProtKB-KW"/>
</dbReference>
<sequence length="327" mass="36684">MAPSRDMDNRTFHQDPTSLYNLPNDLPEHSRLDEQAKHVSTIMDHRILHAPLNPNKPNTRILDIGTGTGYVADTLALQNRSAQVYGLDLSPVPPRSGRTPNVHFVRGNISNQPPSKWTPLPDAETKTEFSDSSSDSGASNPDYTDSVGAGGPLFPRDEETFDLLFSRFLVAGISDWDAFIEKEYHLLKRGGWAEIHDLDATVYNAADEPISNRADWQVLPERAAEKAGLDFQCAWRAAERMRQAGFVDVVQKEYALPLGGEGERRPDMKAAGEFFAPTFAEVREMVIRRYVDAPERAEGMVRRMRETMMAPEAGRHYKLVVTYGRKP</sequence>
<proteinExistence type="predicted"/>
<dbReference type="EMBL" id="MU001632">
    <property type="protein sequence ID" value="KAF2486514.1"/>
    <property type="molecule type" value="Genomic_DNA"/>
</dbReference>
<dbReference type="Pfam" id="PF13489">
    <property type="entry name" value="Methyltransf_23"/>
    <property type="match status" value="1"/>
</dbReference>
<dbReference type="PANTHER" id="PTHR43591">
    <property type="entry name" value="METHYLTRANSFERASE"/>
    <property type="match status" value="1"/>
</dbReference>
<dbReference type="InterPro" id="IPR029063">
    <property type="entry name" value="SAM-dependent_MTases_sf"/>
</dbReference>
<gene>
    <name evidence="2" type="ORF">BDY17DRAFT_80230</name>
</gene>
<dbReference type="PANTHER" id="PTHR43591:SF24">
    <property type="entry name" value="2-METHOXY-6-POLYPRENYL-1,4-BENZOQUINOL METHYLASE, MITOCHONDRIAL"/>
    <property type="match status" value="1"/>
</dbReference>
<dbReference type="Proteomes" id="UP000799767">
    <property type="component" value="Unassembled WGS sequence"/>
</dbReference>
<name>A0A6A6Q3C9_9PEZI</name>